<proteinExistence type="predicted"/>
<organism evidence="2 3">
    <name type="scientific">Steinernema glaseri</name>
    <dbReference type="NCBI Taxonomy" id="37863"/>
    <lineage>
        <taxon>Eukaryota</taxon>
        <taxon>Metazoa</taxon>
        <taxon>Ecdysozoa</taxon>
        <taxon>Nematoda</taxon>
        <taxon>Chromadorea</taxon>
        <taxon>Rhabditida</taxon>
        <taxon>Tylenchina</taxon>
        <taxon>Panagrolaimomorpha</taxon>
        <taxon>Strongyloidoidea</taxon>
        <taxon>Steinernematidae</taxon>
        <taxon>Steinernema</taxon>
    </lineage>
</organism>
<name>A0A1I7ZX96_9BILA</name>
<dbReference type="Proteomes" id="UP000095287">
    <property type="component" value="Unplaced"/>
</dbReference>
<sequence length="113" mass="11902">MLGNRSKGLVAADPREVEGTVLSILGAVAVVLAEELLAGGRQEEDGQESAPAEPQDTRGSAAHDVARLRRWGQADPRRRHAHPDPHHATPREKTPGDGAEGARVGREHGRGGG</sequence>
<feature type="region of interest" description="Disordered" evidence="1">
    <location>
        <begin position="40"/>
        <end position="113"/>
    </location>
</feature>
<dbReference type="WBParaSite" id="L893_g30691.t1">
    <property type="protein sequence ID" value="L893_g30691.t1"/>
    <property type="gene ID" value="L893_g30691"/>
</dbReference>
<evidence type="ECO:0000313" key="2">
    <source>
        <dbReference type="Proteomes" id="UP000095287"/>
    </source>
</evidence>
<feature type="compositionally biased region" description="Basic and acidic residues" evidence="1">
    <location>
        <begin position="82"/>
        <end position="95"/>
    </location>
</feature>
<keyword evidence="2" id="KW-1185">Reference proteome</keyword>
<reference evidence="3" key="1">
    <citation type="submission" date="2016-11" db="UniProtKB">
        <authorList>
            <consortium name="WormBaseParasite"/>
        </authorList>
    </citation>
    <scope>IDENTIFICATION</scope>
</reference>
<evidence type="ECO:0000313" key="3">
    <source>
        <dbReference type="WBParaSite" id="L893_g30691.t1"/>
    </source>
</evidence>
<dbReference type="AlphaFoldDB" id="A0A1I7ZX96"/>
<evidence type="ECO:0000256" key="1">
    <source>
        <dbReference type="SAM" id="MobiDB-lite"/>
    </source>
</evidence>
<accession>A0A1I7ZX96</accession>
<protein>
    <submittedName>
        <fullName evidence="3">DUF2335 domain-containing protein</fullName>
    </submittedName>
</protein>
<feature type="compositionally biased region" description="Basic and acidic residues" evidence="1">
    <location>
        <begin position="103"/>
        <end position="113"/>
    </location>
</feature>